<evidence type="ECO:0000256" key="4">
    <source>
        <dbReference type="ARBA" id="ARBA00022692"/>
    </source>
</evidence>
<evidence type="ECO:0000256" key="9">
    <source>
        <dbReference type="SAM" id="MobiDB-lite"/>
    </source>
</evidence>
<dbReference type="PROSITE" id="PS50006">
    <property type="entry name" value="FHA_DOMAIN"/>
    <property type="match status" value="1"/>
</dbReference>
<dbReference type="InterPro" id="IPR050352">
    <property type="entry name" value="ABCG_transporters"/>
</dbReference>
<keyword evidence="2" id="KW-0813">Transport</keyword>
<feature type="transmembrane region" description="Helical" evidence="10">
    <location>
        <begin position="78"/>
        <end position="94"/>
    </location>
</feature>
<dbReference type="Gene3D" id="2.60.200.20">
    <property type="match status" value="1"/>
</dbReference>
<dbReference type="InterPro" id="IPR008984">
    <property type="entry name" value="SMAD_FHA_dom_sf"/>
</dbReference>
<dbReference type="InterPro" id="IPR003439">
    <property type="entry name" value="ABC_transporter-like_ATP-bd"/>
</dbReference>
<name>A0A0S4QMX2_9ACTN</name>
<dbReference type="FunFam" id="3.40.50.300:FF:000474">
    <property type="entry name" value="Putative ABC transporter ATP-binding subunit"/>
    <property type="match status" value="1"/>
</dbReference>
<dbReference type="SUPFAM" id="SSF52540">
    <property type="entry name" value="P-loop containing nucleoside triphosphate hydrolases"/>
    <property type="match status" value="1"/>
</dbReference>
<keyword evidence="8 10" id="KW-0472">Membrane</keyword>
<feature type="region of interest" description="Disordered" evidence="9">
    <location>
        <begin position="250"/>
        <end position="277"/>
    </location>
</feature>
<dbReference type="InterPro" id="IPR027417">
    <property type="entry name" value="P-loop_NTPase"/>
</dbReference>
<reference evidence="14" key="1">
    <citation type="submission" date="2015-11" db="EMBL/GenBank/DDBJ databases">
        <authorList>
            <person name="Varghese N."/>
        </authorList>
    </citation>
    <scope>NUCLEOTIDE SEQUENCE [LARGE SCALE GENOMIC DNA]</scope>
    <source>
        <strain evidence="14">DSM 45899</strain>
    </source>
</reference>
<evidence type="ECO:0000256" key="6">
    <source>
        <dbReference type="ARBA" id="ARBA00022840"/>
    </source>
</evidence>
<keyword evidence="5" id="KW-0547">Nucleotide-binding</keyword>
<evidence type="ECO:0000256" key="3">
    <source>
        <dbReference type="ARBA" id="ARBA00022553"/>
    </source>
</evidence>
<dbReference type="Pfam" id="PF01061">
    <property type="entry name" value="ABC2_membrane"/>
    <property type="match status" value="1"/>
</dbReference>
<feature type="transmembrane region" description="Helical" evidence="10">
    <location>
        <begin position="765"/>
        <end position="782"/>
    </location>
</feature>
<dbReference type="Gene3D" id="3.40.50.300">
    <property type="entry name" value="P-loop containing nucleotide triphosphate hydrolases"/>
    <property type="match status" value="1"/>
</dbReference>
<evidence type="ECO:0000256" key="2">
    <source>
        <dbReference type="ARBA" id="ARBA00022448"/>
    </source>
</evidence>
<feature type="domain" description="FHA" evidence="11">
    <location>
        <begin position="322"/>
        <end position="371"/>
    </location>
</feature>
<keyword evidence="7 10" id="KW-1133">Transmembrane helix</keyword>
<evidence type="ECO:0000259" key="12">
    <source>
        <dbReference type="PROSITE" id="PS50893"/>
    </source>
</evidence>
<feature type="region of interest" description="Disordered" evidence="9">
    <location>
        <begin position="183"/>
        <end position="205"/>
    </location>
</feature>
<proteinExistence type="predicted"/>
<gene>
    <name evidence="13" type="ORF">Ga0074812_1096</name>
</gene>
<dbReference type="Pfam" id="PF00005">
    <property type="entry name" value="ABC_tran"/>
    <property type="match status" value="1"/>
</dbReference>
<feature type="transmembrane region" description="Helical" evidence="10">
    <location>
        <begin position="848"/>
        <end position="869"/>
    </location>
</feature>
<keyword evidence="14" id="KW-1185">Reference proteome</keyword>
<feature type="domain" description="ABC transporter" evidence="12">
    <location>
        <begin position="400"/>
        <end position="657"/>
    </location>
</feature>
<dbReference type="SMART" id="SM00240">
    <property type="entry name" value="FHA"/>
    <property type="match status" value="1"/>
</dbReference>
<dbReference type="SUPFAM" id="SSF49879">
    <property type="entry name" value="SMAD/FHA domain"/>
    <property type="match status" value="1"/>
</dbReference>
<dbReference type="AlphaFoldDB" id="A0A0S4QMX2"/>
<dbReference type="GO" id="GO:0005524">
    <property type="term" value="F:ATP binding"/>
    <property type="evidence" value="ECO:0007669"/>
    <property type="project" value="UniProtKB-KW"/>
</dbReference>
<dbReference type="Pfam" id="PF00498">
    <property type="entry name" value="FHA"/>
    <property type="match status" value="1"/>
</dbReference>
<keyword evidence="4 10" id="KW-0812">Transmembrane</keyword>
<evidence type="ECO:0000256" key="5">
    <source>
        <dbReference type="ARBA" id="ARBA00022741"/>
    </source>
</evidence>
<dbReference type="Pfam" id="PF23539">
    <property type="entry name" value="DUF7134"/>
    <property type="match status" value="1"/>
</dbReference>
<dbReference type="EMBL" id="FAOZ01000009">
    <property type="protein sequence ID" value="CUU56787.1"/>
    <property type="molecule type" value="Genomic_DNA"/>
</dbReference>
<organism evidence="13 14">
    <name type="scientific">Parafrankia irregularis</name>
    <dbReference type="NCBI Taxonomy" id="795642"/>
    <lineage>
        <taxon>Bacteria</taxon>
        <taxon>Bacillati</taxon>
        <taxon>Actinomycetota</taxon>
        <taxon>Actinomycetes</taxon>
        <taxon>Frankiales</taxon>
        <taxon>Frankiaceae</taxon>
        <taxon>Parafrankia</taxon>
    </lineage>
</organism>
<feature type="transmembrane region" description="Helical" evidence="10">
    <location>
        <begin position="726"/>
        <end position="745"/>
    </location>
</feature>
<keyword evidence="6" id="KW-0067">ATP-binding</keyword>
<dbReference type="InterPro" id="IPR013525">
    <property type="entry name" value="ABC2_TM"/>
</dbReference>
<dbReference type="PANTHER" id="PTHR48041:SF139">
    <property type="entry name" value="PROTEIN SCARLET"/>
    <property type="match status" value="1"/>
</dbReference>
<sequence>MYGDAVSGWLAGFRNVGREESRRRTYLADIAVACVAFGLGVVIATQAPVDSSGLSATFLVTSAISCAVLVLRRRWPPLVLGFVAGWSCLVNLLAGPPGDGPSLLAAWVAFYSAGAYRPAKVAWTAAAGAVILILPAALARPDAVVQSVAGVLLWSVGSTFLGCRLRRGRAYVAKLEQRALRAERNHDERNHEQQARRGRARHDSVAAGVDTRWPAPRWASDENTVPLGVQWRRSQGSAVPQMIPVASASVGGRPTASGWRHAATSGHGTASRSATAVTSGNGTVSLSATAATAVAPFPAATGAATIPAGAHHRLHTLRPGRLHLGRSSDNDITVGDLLASRYHAALEVRADGVRIVDLGSANGTFVNGRRVTAAPVGERDVIAIGHHLYQLKGDCLVEYIDSGDVAFEARALSVHAGAKQLMHNVTFRLPARSLLAVVGPSGAGKSTLLNALAGFRPADAGTVRYAGRDLYADYEELRRRIGYVPQADPLHGQLTVRQALEYGAELRFPADTTAHERRTRVEEVLDELGLTAHADTAVHRLSGGQRKRTSVALELLTCPSLLFLDEPTSGLDPANDQSVMQTLRGLAKGAGASTDRGAGTGPSDENGRTVIVVTHSVLFLDLCDYVLVLAPGGHVAYFGPVDGALHFFGKNDFREFASVFRTLEHTSGAGAAARFRASEYFVPSAVVAPMARRPPADLPRVRKRPVVAQLSTLTRRYLRVIRADHSYLRLIIVFPFLLGFIPRMIPAPDGLGALPDAPNPNAPKVFVVLILCGCFMGMANSVREIVKERDIYRRERTIGLSRAAYLGSKTVVLTGITTVQCVVCTFIGLVGRAPADAVALGSPLAEILIAMIVTANASMVIGLLVSTIVDTADKTMPVLVLVTMAQLMLSGGLVSLSGRTWVAQISWIAPARWGYAALASTADINEVSKLGYEGLRTDPADPLWEHNQHIWTFDIGFGVILACATLALTAAMLRRVDPRLTRPTRSGPGVATSATR</sequence>
<feature type="transmembrane region" description="Helical" evidence="10">
    <location>
        <begin position="803"/>
        <end position="828"/>
    </location>
</feature>
<dbReference type="GO" id="GO:0016887">
    <property type="term" value="F:ATP hydrolysis activity"/>
    <property type="evidence" value="ECO:0007669"/>
    <property type="project" value="InterPro"/>
</dbReference>
<feature type="transmembrane region" description="Helical" evidence="10">
    <location>
        <begin position="950"/>
        <end position="973"/>
    </location>
</feature>
<dbReference type="InterPro" id="IPR055558">
    <property type="entry name" value="DUF7134"/>
</dbReference>
<dbReference type="GO" id="GO:0016020">
    <property type="term" value="C:membrane"/>
    <property type="evidence" value="ECO:0007669"/>
    <property type="project" value="UniProtKB-SubCell"/>
</dbReference>
<dbReference type="GO" id="GO:0140359">
    <property type="term" value="F:ABC-type transporter activity"/>
    <property type="evidence" value="ECO:0007669"/>
    <property type="project" value="InterPro"/>
</dbReference>
<feature type="compositionally biased region" description="Polar residues" evidence="9">
    <location>
        <begin position="266"/>
        <end position="277"/>
    </location>
</feature>
<feature type="transmembrane region" description="Helical" evidence="10">
    <location>
        <begin position="53"/>
        <end position="71"/>
    </location>
</feature>
<evidence type="ECO:0000256" key="7">
    <source>
        <dbReference type="ARBA" id="ARBA00022989"/>
    </source>
</evidence>
<feature type="compositionally biased region" description="Basic and acidic residues" evidence="9">
    <location>
        <begin position="183"/>
        <end position="195"/>
    </location>
</feature>
<evidence type="ECO:0000313" key="13">
    <source>
        <dbReference type="EMBL" id="CUU56787.1"/>
    </source>
</evidence>
<dbReference type="InterPro" id="IPR000253">
    <property type="entry name" value="FHA_dom"/>
</dbReference>
<feature type="transmembrane region" description="Helical" evidence="10">
    <location>
        <begin position="26"/>
        <end position="47"/>
    </location>
</feature>
<protein>
    <submittedName>
        <fullName evidence="13">ABC-type multidrug transport system, ATPase component</fullName>
    </submittedName>
</protein>
<keyword evidence="3" id="KW-0597">Phosphoprotein</keyword>
<evidence type="ECO:0000259" key="11">
    <source>
        <dbReference type="PROSITE" id="PS50006"/>
    </source>
</evidence>
<dbReference type="CDD" id="cd00060">
    <property type="entry name" value="FHA"/>
    <property type="match status" value="1"/>
</dbReference>
<dbReference type="RefSeq" id="WP_423212970.1">
    <property type="nucleotide sequence ID" value="NZ_FAOZ01000009.1"/>
</dbReference>
<dbReference type="PROSITE" id="PS50893">
    <property type="entry name" value="ABC_TRANSPORTER_2"/>
    <property type="match status" value="1"/>
</dbReference>
<evidence type="ECO:0000256" key="10">
    <source>
        <dbReference type="SAM" id="Phobius"/>
    </source>
</evidence>
<feature type="transmembrane region" description="Helical" evidence="10">
    <location>
        <begin position="144"/>
        <end position="165"/>
    </location>
</feature>
<dbReference type="PANTHER" id="PTHR48041">
    <property type="entry name" value="ABC TRANSPORTER G FAMILY MEMBER 28"/>
    <property type="match status" value="1"/>
</dbReference>
<comment type="subcellular location">
    <subcellularLocation>
        <location evidence="1">Membrane</location>
        <topology evidence="1">Multi-pass membrane protein</topology>
    </subcellularLocation>
</comment>
<dbReference type="SMART" id="SM00382">
    <property type="entry name" value="AAA"/>
    <property type="match status" value="1"/>
</dbReference>
<evidence type="ECO:0000256" key="1">
    <source>
        <dbReference type="ARBA" id="ARBA00004141"/>
    </source>
</evidence>
<dbReference type="InterPro" id="IPR003593">
    <property type="entry name" value="AAA+_ATPase"/>
</dbReference>
<feature type="transmembrane region" description="Helical" evidence="10">
    <location>
        <begin position="876"/>
        <end position="896"/>
    </location>
</feature>
<dbReference type="Proteomes" id="UP000198802">
    <property type="component" value="Unassembled WGS sequence"/>
</dbReference>
<evidence type="ECO:0000256" key="8">
    <source>
        <dbReference type="ARBA" id="ARBA00023136"/>
    </source>
</evidence>
<accession>A0A0S4QMX2</accession>
<evidence type="ECO:0000313" key="14">
    <source>
        <dbReference type="Proteomes" id="UP000198802"/>
    </source>
</evidence>